<dbReference type="Proteomes" id="UP000069526">
    <property type="component" value="Unassembled WGS sequence"/>
</dbReference>
<dbReference type="EMBL" id="FIJK01000049">
    <property type="protein sequence ID" value="CYW49511.1"/>
    <property type="molecule type" value="Genomic_DNA"/>
</dbReference>
<dbReference type="RefSeq" id="WP_024380005.1">
    <property type="nucleotide sequence ID" value="NZ_CEEW01000012.1"/>
</dbReference>
<protein>
    <submittedName>
        <fullName evidence="2">Transposase</fullName>
    </submittedName>
</protein>
<dbReference type="EMBL" id="FIFW01000011">
    <property type="protein sequence ID" value="CYU59599.1"/>
    <property type="molecule type" value="Genomic_DNA"/>
</dbReference>
<proteinExistence type="predicted"/>
<evidence type="ECO:0000313" key="3">
    <source>
        <dbReference type="Proteomes" id="UP000069526"/>
    </source>
</evidence>
<organism evidence="2 3">
    <name type="scientific">Streptococcus suis</name>
    <dbReference type="NCBI Taxonomy" id="1307"/>
    <lineage>
        <taxon>Bacteria</taxon>
        <taxon>Bacillati</taxon>
        <taxon>Bacillota</taxon>
        <taxon>Bacilli</taxon>
        <taxon>Lactobacillales</taxon>
        <taxon>Streptococcaceae</taxon>
        <taxon>Streptococcus</taxon>
    </lineage>
</organism>
<name>A0A123UKK0_STRSU</name>
<sequence>MFRKEKSDYNRRQYGFYTMEELVPEDHFLLQVDSEVDIDFGMFKYQKNGEMDSEYPFLFYSKSGFWWNNR</sequence>
<dbReference type="AlphaFoldDB" id="A0A123UKK0"/>
<evidence type="ECO:0000313" key="4">
    <source>
        <dbReference type="Proteomes" id="UP000073434"/>
    </source>
</evidence>
<evidence type="ECO:0000313" key="2">
    <source>
        <dbReference type="EMBL" id="CYW49511.1"/>
    </source>
</evidence>
<reference evidence="3 4" key="1">
    <citation type="submission" date="2016-02" db="EMBL/GenBank/DDBJ databases">
        <authorList>
            <consortium name="Pathogen Informatics"/>
        </authorList>
    </citation>
    <scope>NUCLEOTIDE SEQUENCE [LARGE SCALE GENOMIC DNA]</scope>
    <source>
        <strain evidence="1 4">LSS23</strain>
        <strain evidence="2 3">SS1013</strain>
    </source>
</reference>
<dbReference type="Proteomes" id="UP000073434">
    <property type="component" value="Unassembled WGS sequence"/>
</dbReference>
<evidence type="ECO:0000313" key="1">
    <source>
        <dbReference type="EMBL" id="CYU59599.1"/>
    </source>
</evidence>
<gene>
    <name evidence="1" type="ORF">ERS132385_01243</name>
    <name evidence="2" type="ORF">ERS132539_01766</name>
</gene>
<accession>A0A123UKK0</accession>